<dbReference type="PROSITE" id="PS51339">
    <property type="entry name" value="PPASE_MYOTUBULARIN"/>
    <property type="match status" value="1"/>
</dbReference>
<gene>
    <name evidence="4" type="primary">CSK</name>
    <name evidence="4" type="ORF">T12_2953</name>
</gene>
<dbReference type="InterPro" id="IPR011993">
    <property type="entry name" value="PH-like_dom_sf"/>
</dbReference>
<accession>A0A0V0ZNF5</accession>
<dbReference type="GO" id="GO:0016020">
    <property type="term" value="C:membrane"/>
    <property type="evidence" value="ECO:0007669"/>
    <property type="project" value="TreeGrafter"/>
</dbReference>
<dbReference type="InterPro" id="IPR029021">
    <property type="entry name" value="Prot-tyrosine_phosphatase-like"/>
</dbReference>
<keyword evidence="5" id="KW-1185">Reference proteome</keyword>
<evidence type="ECO:0000313" key="5">
    <source>
        <dbReference type="Proteomes" id="UP000054783"/>
    </source>
</evidence>
<dbReference type="PANTHER" id="PTHR10807:SF110">
    <property type="entry name" value="FI17948P1"/>
    <property type="match status" value="1"/>
</dbReference>
<dbReference type="InterPro" id="IPR030564">
    <property type="entry name" value="Myotubularin"/>
</dbReference>
<dbReference type="PANTHER" id="PTHR10807">
    <property type="entry name" value="MYOTUBULARIN-RELATED"/>
    <property type="match status" value="1"/>
</dbReference>
<dbReference type="Proteomes" id="UP000054783">
    <property type="component" value="Unassembled WGS sequence"/>
</dbReference>
<dbReference type="GO" id="GO:0046856">
    <property type="term" value="P:phosphatidylinositol dephosphorylation"/>
    <property type="evidence" value="ECO:0007669"/>
    <property type="project" value="TreeGrafter"/>
</dbReference>
<dbReference type="AlphaFoldDB" id="A0A0V0ZNF5"/>
<comment type="similarity">
    <text evidence="1">Belongs to the protein-tyrosine phosphatase family. Non-receptor class myotubularin subfamily.</text>
</comment>
<reference evidence="4 5" key="1">
    <citation type="submission" date="2015-01" db="EMBL/GenBank/DDBJ databases">
        <title>Evolution of Trichinella species and genotypes.</title>
        <authorList>
            <person name="Korhonen P.K."/>
            <person name="Edoardo P."/>
            <person name="Giuseppe L.R."/>
            <person name="Gasser R.B."/>
        </authorList>
    </citation>
    <scope>NUCLEOTIDE SEQUENCE [LARGE SCALE GENOMIC DNA]</scope>
    <source>
        <strain evidence="4">ISS2496</strain>
    </source>
</reference>
<dbReference type="Pfam" id="PF06602">
    <property type="entry name" value="Myotub-related"/>
    <property type="match status" value="2"/>
</dbReference>
<evidence type="ECO:0000256" key="2">
    <source>
        <dbReference type="SAM" id="MobiDB-lite"/>
    </source>
</evidence>
<dbReference type="GO" id="GO:0005737">
    <property type="term" value="C:cytoplasm"/>
    <property type="evidence" value="ECO:0007669"/>
    <property type="project" value="TreeGrafter"/>
</dbReference>
<evidence type="ECO:0000259" key="3">
    <source>
        <dbReference type="PROSITE" id="PS51339"/>
    </source>
</evidence>
<dbReference type="InterPro" id="IPR010569">
    <property type="entry name" value="Myotubularin-like_Pase_dom"/>
</dbReference>
<feature type="domain" description="Myotubularin phosphatase" evidence="3">
    <location>
        <begin position="200"/>
        <end position="480"/>
    </location>
</feature>
<comment type="caution">
    <text evidence="4">The sequence shown here is derived from an EMBL/GenBank/DDBJ whole genome shotgun (WGS) entry which is preliminary data.</text>
</comment>
<evidence type="ECO:0000313" key="4">
    <source>
        <dbReference type="EMBL" id="KRY14215.1"/>
    </source>
</evidence>
<feature type="region of interest" description="Disordered" evidence="2">
    <location>
        <begin position="576"/>
        <end position="597"/>
    </location>
</feature>
<evidence type="ECO:0000256" key="1">
    <source>
        <dbReference type="ARBA" id="ARBA00007471"/>
    </source>
</evidence>
<protein>
    <submittedName>
        <fullName evidence="4">Myotubularin-related protein 12</fullName>
    </submittedName>
</protein>
<organism evidence="4 5">
    <name type="scientific">Trichinella patagoniensis</name>
    <dbReference type="NCBI Taxonomy" id="990121"/>
    <lineage>
        <taxon>Eukaryota</taxon>
        <taxon>Metazoa</taxon>
        <taxon>Ecdysozoa</taxon>
        <taxon>Nematoda</taxon>
        <taxon>Enoplea</taxon>
        <taxon>Dorylaimia</taxon>
        <taxon>Trichinellida</taxon>
        <taxon>Trichinellidae</taxon>
        <taxon>Trichinella</taxon>
    </lineage>
</organism>
<sequence length="644" mass="73415">MQNLTIQRGMNSLNSSRAESFKSYVEQEEDSSNGNPSLNLISGEQEVTTPCENVILYFPFSDSRQGIIGNVHCTFFRLIFLPATEMNNQRSYFRTQRIFGNSNFETALLNVYRLEHSSNADPKKFRHLVNFLSFADDIHTLKIYCKDFRVFSFDLHFSNQCKNFVNCLLQYSFPMSLENLPCFHLRHPTNWKRKLKKCSFDCREDWQCELQRCGTGGGHSWRITQINENNRLIRSYSCCFVVPSSWYDNMIETSVSNWKERRVPFWCWSHLNGSSLVRTSSMTTDTEVTRKQWLLFEAAVGESHAKKKQPVVIDVSLSVRDVANAYDALRKICSIDNSTEFWAIDSRWYSEVESTGWLFLVQKCLSQVHCCVETISIFGSSVILREKLNQDGCCVIASLVQICCDPFYRTIDGFEMLIRKEWLAFAHPFASRLHGLTSAGRSDEELAPFFLLFLDCVFQLLVQYPTDFQFTEHYLIAMWDLCLTAGSSSAGILSPSSSPSLSSSSTLLPESQPFVLNFWQMAFLRWSAPAQVANGGDIQLTLHVNSLNAHLLKLLQEKIRLEIGANTTTRSDATSGTFLATTTTSNRNDDKAGSDSSLSCADLSNLRITSAFPFTYETLPIPDYLYILPIRQQPKASRHTGKQQ</sequence>
<name>A0A0V0ZNF5_9BILA</name>
<proteinExistence type="inferred from homology"/>
<dbReference type="SUPFAM" id="SSF50729">
    <property type="entry name" value="PH domain-like"/>
    <property type="match status" value="1"/>
</dbReference>
<feature type="compositionally biased region" description="Low complexity" evidence="2">
    <location>
        <begin position="576"/>
        <end position="585"/>
    </location>
</feature>
<dbReference type="Gene3D" id="2.30.29.30">
    <property type="entry name" value="Pleckstrin-homology domain (PH domain)/Phosphotyrosine-binding domain (PTB)"/>
    <property type="match status" value="1"/>
</dbReference>
<dbReference type="EMBL" id="JYDQ01000121">
    <property type="protein sequence ID" value="KRY14215.1"/>
    <property type="molecule type" value="Genomic_DNA"/>
</dbReference>
<dbReference type="SUPFAM" id="SSF52799">
    <property type="entry name" value="(Phosphotyrosine protein) phosphatases II"/>
    <property type="match status" value="1"/>
</dbReference>